<keyword evidence="3" id="KW-1185">Reference proteome</keyword>
<evidence type="ECO:0000313" key="2">
    <source>
        <dbReference type="EMBL" id="MBR7620673.1"/>
    </source>
</evidence>
<dbReference type="Proteomes" id="UP000622580">
    <property type="component" value="Unassembled WGS sequence"/>
</dbReference>
<keyword evidence="1" id="KW-0472">Membrane</keyword>
<keyword evidence="1" id="KW-0812">Transmembrane</keyword>
<name>A0A941HXA3_9CAUL</name>
<feature type="transmembrane region" description="Helical" evidence="1">
    <location>
        <begin position="44"/>
        <end position="63"/>
    </location>
</feature>
<evidence type="ECO:0000256" key="1">
    <source>
        <dbReference type="SAM" id="Phobius"/>
    </source>
</evidence>
<gene>
    <name evidence="2" type="ORF">JKL49_14870</name>
</gene>
<feature type="transmembrane region" description="Helical" evidence="1">
    <location>
        <begin position="101"/>
        <end position="121"/>
    </location>
</feature>
<feature type="transmembrane region" description="Helical" evidence="1">
    <location>
        <begin position="70"/>
        <end position="89"/>
    </location>
</feature>
<sequence>MTRTIAVVLAVILGANALFQLGAPLAWYDAVPGVPSTGAFNPHFVRDIGAAYLVTALGLAWFAWRPAQGWPALVAGAVFLALHSGIHLFDASCSASPLANLIRDLPGVFLPTLLAAWIALVRRPKES</sequence>
<accession>A0A941HXA3</accession>
<comment type="caution">
    <text evidence="2">The sequence shown here is derived from an EMBL/GenBank/DDBJ whole genome shotgun (WGS) entry which is preliminary data.</text>
</comment>
<keyword evidence="1" id="KW-1133">Transmembrane helix</keyword>
<evidence type="ECO:0008006" key="4">
    <source>
        <dbReference type="Google" id="ProtNLM"/>
    </source>
</evidence>
<reference evidence="2" key="1">
    <citation type="submission" date="2021-04" db="EMBL/GenBank/DDBJ databases">
        <title>Draft genome assembly of strain Phenylobacterium sp. 20VBR1 using MiniION and Illumina platforms.</title>
        <authorList>
            <person name="Thomas F.A."/>
            <person name="Krishnan K.P."/>
            <person name="Sinha R.K."/>
        </authorList>
    </citation>
    <scope>NUCLEOTIDE SEQUENCE</scope>
    <source>
        <strain evidence="2">20VBR1</strain>
    </source>
</reference>
<proteinExistence type="predicted"/>
<dbReference type="RefSeq" id="WP_215341402.1">
    <property type="nucleotide sequence ID" value="NZ_JAGSGD010000001.1"/>
</dbReference>
<protein>
    <recommendedName>
        <fullName evidence="4">DUF4345 domain-containing protein</fullName>
    </recommendedName>
</protein>
<evidence type="ECO:0000313" key="3">
    <source>
        <dbReference type="Proteomes" id="UP000622580"/>
    </source>
</evidence>
<organism evidence="2 3">
    <name type="scientific">Phenylobacterium glaciei</name>
    <dbReference type="NCBI Taxonomy" id="2803784"/>
    <lineage>
        <taxon>Bacteria</taxon>
        <taxon>Pseudomonadati</taxon>
        <taxon>Pseudomonadota</taxon>
        <taxon>Alphaproteobacteria</taxon>
        <taxon>Caulobacterales</taxon>
        <taxon>Caulobacteraceae</taxon>
        <taxon>Phenylobacterium</taxon>
    </lineage>
</organism>
<dbReference type="AlphaFoldDB" id="A0A941HXA3"/>
<dbReference type="EMBL" id="JAGSGD010000001">
    <property type="protein sequence ID" value="MBR7620673.1"/>
    <property type="molecule type" value="Genomic_DNA"/>
</dbReference>